<dbReference type="EMBL" id="FOCT01000006">
    <property type="protein sequence ID" value="SEN70359.1"/>
    <property type="molecule type" value="Genomic_DNA"/>
</dbReference>
<protein>
    <submittedName>
        <fullName evidence="2">Uncharacterized protein</fullName>
    </submittedName>
</protein>
<organism evidence="2 3">
    <name type="scientific">Nitrosospira multiformis</name>
    <dbReference type="NCBI Taxonomy" id="1231"/>
    <lineage>
        <taxon>Bacteria</taxon>
        <taxon>Pseudomonadati</taxon>
        <taxon>Pseudomonadota</taxon>
        <taxon>Betaproteobacteria</taxon>
        <taxon>Nitrosomonadales</taxon>
        <taxon>Nitrosomonadaceae</taxon>
        <taxon>Nitrosospira</taxon>
    </lineage>
</organism>
<accession>A0A1H8IPL7</accession>
<keyword evidence="1" id="KW-0472">Membrane</keyword>
<proteinExistence type="predicted"/>
<feature type="transmembrane region" description="Helical" evidence="1">
    <location>
        <begin position="30"/>
        <end position="48"/>
    </location>
</feature>
<dbReference type="Proteomes" id="UP000183898">
    <property type="component" value="Unassembled WGS sequence"/>
</dbReference>
<dbReference type="RefSeq" id="WP_074746281.1">
    <property type="nucleotide sequence ID" value="NZ_FOCT01000006.1"/>
</dbReference>
<keyword evidence="1" id="KW-1133">Transmembrane helix</keyword>
<evidence type="ECO:0000256" key="1">
    <source>
        <dbReference type="SAM" id="Phobius"/>
    </source>
</evidence>
<name>A0A1H8IPL7_9PROT</name>
<dbReference type="AlphaFoldDB" id="A0A1H8IPL7"/>
<evidence type="ECO:0000313" key="3">
    <source>
        <dbReference type="Proteomes" id="UP000183898"/>
    </source>
</evidence>
<feature type="transmembrane region" description="Helical" evidence="1">
    <location>
        <begin position="7"/>
        <end position="24"/>
    </location>
</feature>
<gene>
    <name evidence="2" type="ORF">SAMN05216404_106135</name>
</gene>
<sequence>MRDFEAPVWVKVAILWALSAFNWVNDNLPILIGWGTLIYTLLQIGVAYKKWRAKPAEKCDG</sequence>
<keyword evidence="1" id="KW-0812">Transmembrane</keyword>
<evidence type="ECO:0000313" key="2">
    <source>
        <dbReference type="EMBL" id="SEN70359.1"/>
    </source>
</evidence>
<reference evidence="2 3" key="1">
    <citation type="submission" date="2016-10" db="EMBL/GenBank/DDBJ databases">
        <authorList>
            <person name="de Groot N.N."/>
        </authorList>
    </citation>
    <scope>NUCLEOTIDE SEQUENCE [LARGE SCALE GENOMIC DNA]</scope>
    <source>
        <strain evidence="2 3">Nl18</strain>
    </source>
</reference>